<dbReference type="Proteomes" id="UP000184164">
    <property type="component" value="Unassembled WGS sequence"/>
</dbReference>
<dbReference type="Gene3D" id="2.60.120.10">
    <property type="entry name" value="Jelly Rolls"/>
    <property type="match status" value="1"/>
</dbReference>
<dbReference type="Pfam" id="PF06172">
    <property type="entry name" value="Cupin_5"/>
    <property type="match status" value="1"/>
</dbReference>
<dbReference type="RefSeq" id="WP_073001600.1">
    <property type="nucleotide sequence ID" value="NZ_FQUM01000004.1"/>
</dbReference>
<dbReference type="STRING" id="1484053.SAMN05444274_104429"/>
<dbReference type="EMBL" id="FQUM01000004">
    <property type="protein sequence ID" value="SHF32550.1"/>
    <property type="molecule type" value="Genomic_DNA"/>
</dbReference>
<dbReference type="CDD" id="cd06121">
    <property type="entry name" value="cupin_YML079wp"/>
    <property type="match status" value="1"/>
</dbReference>
<dbReference type="PANTHER" id="PTHR33387:SF3">
    <property type="entry name" value="DUF985 DOMAIN-CONTAINING PROTEIN"/>
    <property type="match status" value="1"/>
</dbReference>
<feature type="domain" description="DUF985" evidence="1">
    <location>
        <begin position="6"/>
        <end position="145"/>
    </location>
</feature>
<name>A0A1M5AQN6_9BACT</name>
<dbReference type="OrthoDB" id="9798288at2"/>
<evidence type="ECO:0000313" key="3">
    <source>
        <dbReference type="Proteomes" id="UP000184164"/>
    </source>
</evidence>
<sequence length="165" mass="18797">MKTAKYWIEKLGLEKHPEGGWYHEIYLSDDVVPQTGLPANFRGERSFATSIYYLLEGDCFSAFHRIKSDEIWHYYAGNSAIEIISLERGKLKKYLVGNDPESGQTFQVIVPKNTWFAARLLNPGGYALAGCTVSPGFHFEDFELADGRLLKEFPDFAEEIIPLIR</sequence>
<proteinExistence type="predicted"/>
<gene>
    <name evidence="2" type="ORF">SAMN05444274_104429</name>
</gene>
<evidence type="ECO:0000259" key="1">
    <source>
        <dbReference type="Pfam" id="PF06172"/>
    </source>
</evidence>
<dbReference type="SUPFAM" id="SSF51182">
    <property type="entry name" value="RmlC-like cupins"/>
    <property type="match status" value="1"/>
</dbReference>
<dbReference type="PANTHER" id="PTHR33387">
    <property type="entry name" value="RMLC-LIKE JELLY ROLL FOLD PROTEIN"/>
    <property type="match status" value="1"/>
</dbReference>
<dbReference type="AlphaFoldDB" id="A0A1M5AQN6"/>
<protein>
    <recommendedName>
        <fullName evidence="1">DUF985 domain-containing protein</fullName>
    </recommendedName>
</protein>
<dbReference type="InterPro" id="IPR014710">
    <property type="entry name" value="RmlC-like_jellyroll"/>
</dbReference>
<keyword evidence="3" id="KW-1185">Reference proteome</keyword>
<accession>A0A1M5AQN6</accession>
<dbReference type="InterPro" id="IPR039935">
    <property type="entry name" value="YML079W-like"/>
</dbReference>
<evidence type="ECO:0000313" key="2">
    <source>
        <dbReference type="EMBL" id="SHF32550.1"/>
    </source>
</evidence>
<reference evidence="2 3" key="1">
    <citation type="submission" date="2016-11" db="EMBL/GenBank/DDBJ databases">
        <authorList>
            <person name="Jaros S."/>
            <person name="Januszkiewicz K."/>
            <person name="Wedrychowicz H."/>
        </authorList>
    </citation>
    <scope>NUCLEOTIDE SEQUENCE [LARGE SCALE GENOMIC DNA]</scope>
    <source>
        <strain evidence="2 3">DSM 26910</strain>
    </source>
</reference>
<organism evidence="2 3">
    <name type="scientific">Mariniphaga anaerophila</name>
    <dbReference type="NCBI Taxonomy" id="1484053"/>
    <lineage>
        <taxon>Bacteria</taxon>
        <taxon>Pseudomonadati</taxon>
        <taxon>Bacteroidota</taxon>
        <taxon>Bacteroidia</taxon>
        <taxon>Marinilabiliales</taxon>
        <taxon>Prolixibacteraceae</taxon>
        <taxon>Mariniphaga</taxon>
    </lineage>
</organism>
<dbReference type="InterPro" id="IPR009327">
    <property type="entry name" value="Cupin_DUF985"/>
</dbReference>
<dbReference type="InterPro" id="IPR011051">
    <property type="entry name" value="RmlC_Cupin_sf"/>
</dbReference>